<reference evidence="2" key="1">
    <citation type="submission" date="2019-09" db="EMBL/GenBank/DDBJ databases">
        <title>Characterisation of the sponge microbiome using genome-centric metagenomics.</title>
        <authorList>
            <person name="Engelberts J.P."/>
            <person name="Robbins S.J."/>
            <person name="De Goeij J.M."/>
            <person name="Aranda M."/>
            <person name="Bell S.C."/>
            <person name="Webster N.S."/>
        </authorList>
    </citation>
    <scope>NUCLEOTIDE SEQUENCE</scope>
    <source>
        <strain evidence="2">SB0664_bin_27</strain>
    </source>
</reference>
<feature type="domain" description="ThuA-like" evidence="1">
    <location>
        <begin position="5"/>
        <end position="221"/>
    </location>
</feature>
<comment type="caution">
    <text evidence="2">The sequence shown here is derived from an EMBL/GenBank/DDBJ whole genome shotgun (WGS) entry which is preliminary data.</text>
</comment>
<name>A0A6B0YY47_9CHLR</name>
<dbReference type="InterPro" id="IPR009381">
    <property type="entry name" value="Trehalose_catabolism_ThuA_prok"/>
</dbReference>
<dbReference type="Gene3D" id="3.40.50.880">
    <property type="match status" value="1"/>
</dbReference>
<dbReference type="AlphaFoldDB" id="A0A6B0YY47"/>
<protein>
    <submittedName>
        <fullName evidence="2">Trehalose utilization protein ThuA</fullName>
    </submittedName>
</protein>
<evidence type="ECO:0000313" key="2">
    <source>
        <dbReference type="EMBL" id="MXY95115.1"/>
    </source>
</evidence>
<proteinExistence type="predicted"/>
<dbReference type="PIRSF" id="PIRSF030013">
    <property type="entry name" value="ThuA"/>
    <property type="match status" value="1"/>
</dbReference>
<organism evidence="2">
    <name type="scientific">Caldilineaceae bacterium SB0664_bin_27</name>
    <dbReference type="NCBI Taxonomy" id="2605260"/>
    <lineage>
        <taxon>Bacteria</taxon>
        <taxon>Bacillati</taxon>
        <taxon>Chloroflexota</taxon>
        <taxon>Caldilineae</taxon>
        <taxon>Caldilineales</taxon>
        <taxon>Caldilineaceae</taxon>
    </lineage>
</organism>
<dbReference type="EMBL" id="VXRG01000136">
    <property type="protein sequence ID" value="MXY95115.1"/>
    <property type="molecule type" value="Genomic_DNA"/>
</dbReference>
<sequence length="262" mass="29731">MGDIRVTVWNEFQHENINEFIGGIYPDGIHGAIAEGLRQHGFSSIRTATLDQPEHGLTDEVLAETDVLTWWGHRAHAQVDDEIVERVKKRVLEGMGMVVLHSGHFSKIFRSLMGTTCSLRWREADEKERIWVVKPSHPIAQGLPPYFEIEECEMYGELFDIPTPDDLVFVSWFEGGNVFRSGACFHRGNGKIFYFRPGHETYPIFHMDIVRQVIANGVRWAAPSGGPTFPYYQEGASQLIAFNEKEPLETIAEKGSVRDRVG</sequence>
<evidence type="ECO:0000259" key="1">
    <source>
        <dbReference type="Pfam" id="PF06283"/>
    </source>
</evidence>
<gene>
    <name evidence="2" type="ORF">F4Y42_16865</name>
</gene>
<dbReference type="Pfam" id="PF06283">
    <property type="entry name" value="ThuA"/>
    <property type="match status" value="1"/>
</dbReference>
<dbReference type="InterPro" id="IPR029062">
    <property type="entry name" value="Class_I_gatase-like"/>
</dbReference>
<dbReference type="SUPFAM" id="SSF52317">
    <property type="entry name" value="Class I glutamine amidotransferase-like"/>
    <property type="match status" value="1"/>
</dbReference>
<accession>A0A6B0YY47</accession>
<dbReference type="InterPro" id="IPR029010">
    <property type="entry name" value="ThuA-like"/>
</dbReference>